<keyword evidence="2" id="KW-1003">Cell membrane</keyword>
<dbReference type="Pfam" id="PF00535">
    <property type="entry name" value="Glycos_transf_2"/>
    <property type="match status" value="1"/>
</dbReference>
<feature type="domain" description="Glycosyltransferase 2-like" evidence="6">
    <location>
        <begin position="13"/>
        <end position="144"/>
    </location>
</feature>
<organism evidence="7 8">
    <name type="scientific">Sphingomonas jejuensis</name>
    <dbReference type="NCBI Taxonomy" id="904715"/>
    <lineage>
        <taxon>Bacteria</taxon>
        <taxon>Pseudomonadati</taxon>
        <taxon>Pseudomonadota</taxon>
        <taxon>Alphaproteobacteria</taxon>
        <taxon>Sphingomonadales</taxon>
        <taxon>Sphingomonadaceae</taxon>
        <taxon>Sphingomonas</taxon>
    </lineage>
</organism>
<evidence type="ECO:0000256" key="4">
    <source>
        <dbReference type="ARBA" id="ARBA00022679"/>
    </source>
</evidence>
<evidence type="ECO:0000256" key="1">
    <source>
        <dbReference type="ARBA" id="ARBA00004236"/>
    </source>
</evidence>
<name>A0ABX0XKR6_9SPHN</name>
<dbReference type="PANTHER" id="PTHR43646">
    <property type="entry name" value="GLYCOSYLTRANSFERASE"/>
    <property type="match status" value="1"/>
</dbReference>
<evidence type="ECO:0000259" key="6">
    <source>
        <dbReference type="Pfam" id="PF00535"/>
    </source>
</evidence>
<sequence length="431" mass="46307">MRPRTADPANVAVAIPVKNEEAAIGACLAALDQAASRHPGRTTIVAVANDCDDRTVEILSAARPAHARLIWTAVSLLPGHRHAGWARRLAFDAAAAVLSHEDDLLLSTDADTEVDGAWIVRNAAHLGRGIDAVAGRALTRRAERKALGGQAFDRLNMLGRYYGLADYLRTAGDAHETEGWPRHFYEGGASIALRLGMYRAIGGAPTPPVAEDRALFDRIRAHGGNVVHPIDVRVFTSCRLDGRAPGGMADTFRTWIAQGEDDPLHETYRMAAALAPHWALPGDRLSFRTLPAAVKEAQALLKATRRGASAPAPEVEPVRFPPVMVKRPDTLAQTLAEQLDRVIPAQRVVGQPGPVDQQDVAAGPNGIGHIVRHPPDIVRIPVIDDLGQEHEVEAAGGLVGRELAALEPDLLETGAARARRRQRGLRDVHGQ</sequence>
<proteinExistence type="predicted"/>
<comment type="subcellular location">
    <subcellularLocation>
        <location evidence="1">Cell membrane</location>
    </subcellularLocation>
</comment>
<dbReference type="InterPro" id="IPR001173">
    <property type="entry name" value="Glyco_trans_2-like"/>
</dbReference>
<keyword evidence="5" id="KW-0472">Membrane</keyword>
<reference evidence="7 8" key="1">
    <citation type="submission" date="2020-03" db="EMBL/GenBank/DDBJ databases">
        <title>Genomic Encyclopedia of Type Strains, Phase IV (KMG-IV): sequencing the most valuable type-strain genomes for metagenomic binning, comparative biology and taxonomic classification.</title>
        <authorList>
            <person name="Goeker M."/>
        </authorList>
    </citation>
    <scope>NUCLEOTIDE SEQUENCE [LARGE SCALE GENOMIC DNA]</scope>
    <source>
        <strain evidence="7 8">DSM 27651</strain>
    </source>
</reference>
<evidence type="ECO:0000256" key="2">
    <source>
        <dbReference type="ARBA" id="ARBA00022475"/>
    </source>
</evidence>
<dbReference type="InterPro" id="IPR029044">
    <property type="entry name" value="Nucleotide-diphossugar_trans"/>
</dbReference>
<keyword evidence="4" id="KW-0808">Transferase</keyword>
<gene>
    <name evidence="7" type="ORF">GGR88_000851</name>
</gene>
<evidence type="ECO:0000313" key="7">
    <source>
        <dbReference type="EMBL" id="NJC33377.1"/>
    </source>
</evidence>
<accession>A0ABX0XKR6</accession>
<dbReference type="EMBL" id="JAATJE010000001">
    <property type="protein sequence ID" value="NJC33377.1"/>
    <property type="molecule type" value="Genomic_DNA"/>
</dbReference>
<keyword evidence="3" id="KW-0328">Glycosyltransferase</keyword>
<protein>
    <recommendedName>
        <fullName evidence="6">Glycosyltransferase 2-like domain-containing protein</fullName>
    </recommendedName>
</protein>
<dbReference type="SUPFAM" id="SSF53448">
    <property type="entry name" value="Nucleotide-diphospho-sugar transferases"/>
    <property type="match status" value="1"/>
</dbReference>
<keyword evidence="8" id="KW-1185">Reference proteome</keyword>
<evidence type="ECO:0000256" key="5">
    <source>
        <dbReference type="ARBA" id="ARBA00023136"/>
    </source>
</evidence>
<dbReference type="Proteomes" id="UP000734218">
    <property type="component" value="Unassembled WGS sequence"/>
</dbReference>
<dbReference type="PANTHER" id="PTHR43646:SF2">
    <property type="entry name" value="GLYCOSYLTRANSFERASE 2-LIKE DOMAIN-CONTAINING PROTEIN"/>
    <property type="match status" value="1"/>
</dbReference>
<dbReference type="Gene3D" id="3.90.550.10">
    <property type="entry name" value="Spore Coat Polysaccharide Biosynthesis Protein SpsA, Chain A"/>
    <property type="match status" value="1"/>
</dbReference>
<evidence type="ECO:0000313" key="8">
    <source>
        <dbReference type="Proteomes" id="UP000734218"/>
    </source>
</evidence>
<evidence type="ECO:0000256" key="3">
    <source>
        <dbReference type="ARBA" id="ARBA00022676"/>
    </source>
</evidence>
<comment type="caution">
    <text evidence="7">The sequence shown here is derived from an EMBL/GenBank/DDBJ whole genome shotgun (WGS) entry which is preliminary data.</text>
</comment>